<dbReference type="PANTHER" id="PTHR46268">
    <property type="entry name" value="STRESS RESPONSE PROTEIN NHAX"/>
    <property type="match status" value="1"/>
</dbReference>
<dbReference type="SUPFAM" id="SSF52402">
    <property type="entry name" value="Adenine nucleotide alpha hydrolases-like"/>
    <property type="match status" value="1"/>
</dbReference>
<sequence length="141" mass="15426">MTVLIAYDGSDPAQAAVEHAIREHPDEQLVLLHTVEAASGSIDATVNMIQKALKDQRKAVEEDFVDEVTDLLADEDVEYTTEVTVGDPAHEVIEYAEEHAIDHIVVGNHGRQGASRIFLGNVAESVVRRSPVTVTVVRDEE</sequence>
<name>A0ABD5X268_9EURY</name>
<dbReference type="RefSeq" id="WP_267637675.1">
    <property type="nucleotide sequence ID" value="NZ_JAODIY010000010.1"/>
</dbReference>
<protein>
    <submittedName>
        <fullName evidence="3">Universal stress protein</fullName>
    </submittedName>
</protein>
<evidence type="ECO:0000313" key="3">
    <source>
        <dbReference type="EMBL" id="MFC7124614.1"/>
    </source>
</evidence>
<evidence type="ECO:0000256" key="1">
    <source>
        <dbReference type="ARBA" id="ARBA00008791"/>
    </source>
</evidence>
<dbReference type="CDD" id="cd00293">
    <property type="entry name" value="USP-like"/>
    <property type="match status" value="1"/>
</dbReference>
<evidence type="ECO:0000259" key="2">
    <source>
        <dbReference type="Pfam" id="PF00582"/>
    </source>
</evidence>
<dbReference type="InterPro" id="IPR006016">
    <property type="entry name" value="UspA"/>
</dbReference>
<comment type="similarity">
    <text evidence="1">Belongs to the universal stress protein A family.</text>
</comment>
<evidence type="ECO:0000313" key="4">
    <source>
        <dbReference type="Proteomes" id="UP001596414"/>
    </source>
</evidence>
<dbReference type="PANTHER" id="PTHR46268:SF24">
    <property type="entry name" value="UNIVERSAL STRESS PROTEIN"/>
    <property type="match status" value="1"/>
</dbReference>
<dbReference type="EMBL" id="JBHSZQ010000001">
    <property type="protein sequence ID" value="MFC7124614.1"/>
    <property type="molecule type" value="Genomic_DNA"/>
</dbReference>
<dbReference type="Proteomes" id="UP001596414">
    <property type="component" value="Unassembled WGS sequence"/>
</dbReference>
<dbReference type="PRINTS" id="PR01438">
    <property type="entry name" value="UNVRSLSTRESS"/>
</dbReference>
<dbReference type="Pfam" id="PF00582">
    <property type="entry name" value="Usp"/>
    <property type="match status" value="1"/>
</dbReference>
<dbReference type="InterPro" id="IPR014729">
    <property type="entry name" value="Rossmann-like_a/b/a_fold"/>
</dbReference>
<organism evidence="3 4">
    <name type="scientific">Halovenus rubra</name>
    <dbReference type="NCBI Taxonomy" id="869890"/>
    <lineage>
        <taxon>Archaea</taxon>
        <taxon>Methanobacteriati</taxon>
        <taxon>Methanobacteriota</taxon>
        <taxon>Stenosarchaea group</taxon>
        <taxon>Halobacteria</taxon>
        <taxon>Halobacteriales</taxon>
        <taxon>Haloarculaceae</taxon>
        <taxon>Halovenus</taxon>
    </lineage>
</organism>
<feature type="domain" description="UspA" evidence="2">
    <location>
        <begin position="2"/>
        <end position="138"/>
    </location>
</feature>
<accession>A0ABD5X268</accession>
<dbReference type="AlphaFoldDB" id="A0ABD5X268"/>
<proteinExistence type="inferred from homology"/>
<dbReference type="Gene3D" id="3.40.50.620">
    <property type="entry name" value="HUPs"/>
    <property type="match status" value="1"/>
</dbReference>
<comment type="caution">
    <text evidence="3">The sequence shown here is derived from an EMBL/GenBank/DDBJ whole genome shotgun (WGS) entry which is preliminary data.</text>
</comment>
<reference evidence="3 4" key="1">
    <citation type="journal article" date="2014" name="Int. J. Syst. Evol. Microbiol.">
        <title>Complete genome sequence of Corynebacterium casei LMG S-19264T (=DSM 44701T), isolated from a smear-ripened cheese.</title>
        <authorList>
            <consortium name="US DOE Joint Genome Institute (JGI-PGF)"/>
            <person name="Walter F."/>
            <person name="Albersmeier A."/>
            <person name="Kalinowski J."/>
            <person name="Ruckert C."/>
        </authorList>
    </citation>
    <scope>NUCLEOTIDE SEQUENCE [LARGE SCALE GENOMIC DNA]</scope>
    <source>
        <strain evidence="3 4">CGMCC 4.7215</strain>
    </source>
</reference>
<gene>
    <name evidence="3" type="ORF">ACFQJ7_00960</name>
</gene>
<dbReference type="InterPro" id="IPR006015">
    <property type="entry name" value="Universal_stress_UspA"/>
</dbReference>